<dbReference type="PANTHER" id="PTHR10015:SF456">
    <property type="entry name" value="E2F_DP FAMILY WINGED-HELIX DNA-BINDING DOMAIN-CONTAINING PROTEIN-RELATED"/>
    <property type="match status" value="1"/>
</dbReference>
<dbReference type="InterPro" id="IPR000232">
    <property type="entry name" value="HSF_DNA-bd"/>
</dbReference>
<comment type="similarity">
    <text evidence="5">Belongs to the HSF family.</text>
</comment>
<dbReference type="AlphaFoldDB" id="D7MAE6"/>
<evidence type="ECO:0000313" key="8">
    <source>
        <dbReference type="Proteomes" id="UP000008694"/>
    </source>
</evidence>
<keyword evidence="4" id="KW-0539">Nucleus</keyword>
<keyword evidence="2" id="KW-0346">Stress response</keyword>
<dbReference type="HOGENOM" id="CLU_1512640_0_0_1"/>
<dbReference type="GO" id="GO:0003700">
    <property type="term" value="F:DNA-binding transcription factor activity"/>
    <property type="evidence" value="ECO:0007669"/>
    <property type="project" value="InterPro"/>
</dbReference>
<dbReference type="InterPro" id="IPR036388">
    <property type="entry name" value="WH-like_DNA-bd_sf"/>
</dbReference>
<dbReference type="GO" id="GO:0000978">
    <property type="term" value="F:RNA polymerase II cis-regulatory region sequence-specific DNA binding"/>
    <property type="evidence" value="ECO:0007669"/>
    <property type="project" value="TreeGrafter"/>
</dbReference>
<evidence type="ECO:0000256" key="3">
    <source>
        <dbReference type="ARBA" id="ARBA00023125"/>
    </source>
</evidence>
<evidence type="ECO:0000313" key="7">
    <source>
        <dbReference type="EMBL" id="EFH44451.1"/>
    </source>
</evidence>
<evidence type="ECO:0000256" key="1">
    <source>
        <dbReference type="ARBA" id="ARBA00004123"/>
    </source>
</evidence>
<dbReference type="STRING" id="81972.D7MAE6"/>
<proteinExistence type="inferred from homology"/>
<evidence type="ECO:0000256" key="5">
    <source>
        <dbReference type="RuleBase" id="RU004020"/>
    </source>
</evidence>
<comment type="subcellular location">
    <subcellularLocation>
        <location evidence="1">Nucleus</location>
    </subcellularLocation>
</comment>
<keyword evidence="8" id="KW-1185">Reference proteome</keyword>
<evidence type="ECO:0000256" key="4">
    <source>
        <dbReference type="ARBA" id="ARBA00023242"/>
    </source>
</evidence>
<feature type="domain" description="HSF-type DNA-binding" evidence="6">
    <location>
        <begin position="9"/>
        <end position="102"/>
    </location>
</feature>
<dbReference type="eggNOG" id="KOG0627">
    <property type="taxonomic scope" value="Eukaryota"/>
</dbReference>
<dbReference type="Pfam" id="PF00447">
    <property type="entry name" value="HSF_DNA-bind"/>
    <property type="match status" value="2"/>
</dbReference>
<sequence>MNEKGDSSTSLSFITTTYVMVDDLSSYSIISWSQSGKSFIIWNPEEFSSNLLQRFFKTNSLDLFFFNLEIHCFRKIDSRKWDFANDNFVRDQPHLINNIISFMIEERDQLDRKMDMIKAERLFTMQVKEVEDQLQPNRCYPNEQHSFLTKAYEMVDDPSSDKIVSWSQSGKSFIIWNP</sequence>
<dbReference type="EMBL" id="GL348719">
    <property type="protein sequence ID" value="EFH44451.1"/>
    <property type="molecule type" value="Genomic_DNA"/>
</dbReference>
<dbReference type="Proteomes" id="UP000008694">
    <property type="component" value="Unassembled WGS sequence"/>
</dbReference>
<dbReference type="SMART" id="SM00415">
    <property type="entry name" value="HSF"/>
    <property type="match status" value="1"/>
</dbReference>
<dbReference type="PRINTS" id="PR00056">
    <property type="entry name" value="HSFDOMAIN"/>
</dbReference>
<gene>
    <name evidence="7" type="ORF">ARALYDRAFT_658646</name>
</gene>
<organism evidence="8">
    <name type="scientific">Arabidopsis lyrata subsp. lyrata</name>
    <name type="common">Lyre-leaved rock-cress</name>
    <dbReference type="NCBI Taxonomy" id="81972"/>
    <lineage>
        <taxon>Eukaryota</taxon>
        <taxon>Viridiplantae</taxon>
        <taxon>Streptophyta</taxon>
        <taxon>Embryophyta</taxon>
        <taxon>Tracheophyta</taxon>
        <taxon>Spermatophyta</taxon>
        <taxon>Magnoliopsida</taxon>
        <taxon>eudicotyledons</taxon>
        <taxon>Gunneridae</taxon>
        <taxon>Pentapetalae</taxon>
        <taxon>rosids</taxon>
        <taxon>malvids</taxon>
        <taxon>Brassicales</taxon>
        <taxon>Brassicaceae</taxon>
        <taxon>Camelineae</taxon>
        <taxon>Arabidopsis</taxon>
    </lineage>
</organism>
<evidence type="ECO:0000256" key="2">
    <source>
        <dbReference type="ARBA" id="ARBA00023016"/>
    </source>
</evidence>
<keyword evidence="3" id="KW-0238">DNA-binding</keyword>
<dbReference type="PANTHER" id="PTHR10015">
    <property type="entry name" value="HEAT SHOCK TRANSCRIPTION FACTOR"/>
    <property type="match status" value="1"/>
</dbReference>
<protein>
    <submittedName>
        <fullName evidence="7">Predicted protein</fullName>
    </submittedName>
</protein>
<accession>D7MAE6</accession>
<dbReference type="GO" id="GO:0006357">
    <property type="term" value="P:regulation of transcription by RNA polymerase II"/>
    <property type="evidence" value="ECO:0007669"/>
    <property type="project" value="TreeGrafter"/>
</dbReference>
<dbReference type="SUPFAM" id="SSF46785">
    <property type="entry name" value="Winged helix' DNA-binding domain"/>
    <property type="match status" value="2"/>
</dbReference>
<dbReference type="GO" id="GO:0034605">
    <property type="term" value="P:cellular response to heat"/>
    <property type="evidence" value="ECO:0007669"/>
    <property type="project" value="TreeGrafter"/>
</dbReference>
<dbReference type="GO" id="GO:0005634">
    <property type="term" value="C:nucleus"/>
    <property type="evidence" value="ECO:0007669"/>
    <property type="project" value="UniProtKB-SubCell"/>
</dbReference>
<reference evidence="8" key="1">
    <citation type="journal article" date="2011" name="Nat. Genet.">
        <title>The Arabidopsis lyrata genome sequence and the basis of rapid genome size change.</title>
        <authorList>
            <person name="Hu T.T."/>
            <person name="Pattyn P."/>
            <person name="Bakker E.G."/>
            <person name="Cao J."/>
            <person name="Cheng J.-F."/>
            <person name="Clark R.M."/>
            <person name="Fahlgren N."/>
            <person name="Fawcett J.A."/>
            <person name="Grimwood J."/>
            <person name="Gundlach H."/>
            <person name="Haberer G."/>
            <person name="Hollister J.D."/>
            <person name="Ossowski S."/>
            <person name="Ottilar R.P."/>
            <person name="Salamov A.A."/>
            <person name="Schneeberger K."/>
            <person name="Spannagl M."/>
            <person name="Wang X."/>
            <person name="Yang L."/>
            <person name="Nasrallah M.E."/>
            <person name="Bergelson J."/>
            <person name="Carrington J.C."/>
            <person name="Gaut B.S."/>
            <person name="Schmutz J."/>
            <person name="Mayer K.F.X."/>
            <person name="Van de Peer Y."/>
            <person name="Grigoriev I.V."/>
            <person name="Nordborg M."/>
            <person name="Weigel D."/>
            <person name="Guo Y.-L."/>
        </authorList>
    </citation>
    <scope>NUCLEOTIDE SEQUENCE [LARGE SCALE GENOMIC DNA]</scope>
    <source>
        <strain evidence="8">cv. MN47</strain>
    </source>
</reference>
<name>D7MAE6_ARALL</name>
<dbReference type="Gene3D" id="1.10.10.10">
    <property type="entry name" value="Winged helix-like DNA-binding domain superfamily/Winged helix DNA-binding domain"/>
    <property type="match status" value="2"/>
</dbReference>
<dbReference type="InterPro" id="IPR036390">
    <property type="entry name" value="WH_DNA-bd_sf"/>
</dbReference>
<evidence type="ECO:0000259" key="6">
    <source>
        <dbReference type="SMART" id="SM00415"/>
    </source>
</evidence>
<dbReference type="Gramene" id="Al_scaffold_0007_2701">
    <property type="protein sequence ID" value="Al_scaffold_0007_2701"/>
    <property type="gene ID" value="Al_scaffold_0007_2701"/>
</dbReference>